<sequence length="57" mass="6415">MEDFFSGPSVLPAWTLTVLTSGLHPTMMARASLPELQNHKSSSMFGWSQQHLNIWGR</sequence>
<dbReference type="AlphaFoldDB" id="A0A6G1QST8"/>
<gene>
    <name evidence="1" type="ORF">EXN66_Car021054</name>
</gene>
<evidence type="ECO:0000313" key="2">
    <source>
        <dbReference type="Proteomes" id="UP000503349"/>
    </source>
</evidence>
<reference evidence="1 2" key="1">
    <citation type="submission" date="2019-02" db="EMBL/GenBank/DDBJ databases">
        <title>Opniocepnalus argus genome.</title>
        <authorList>
            <person name="Zhou C."/>
            <person name="Xiao S."/>
        </authorList>
    </citation>
    <scope>NUCLEOTIDE SEQUENCE [LARGE SCALE GENOMIC DNA]</scope>
    <source>
        <strain evidence="1">OARG1902GOOAL</strain>
        <tissue evidence="1">Muscle</tissue>
    </source>
</reference>
<dbReference type="Proteomes" id="UP000503349">
    <property type="component" value="Chromosome 21"/>
</dbReference>
<organism evidence="1 2">
    <name type="scientific">Channa argus</name>
    <name type="common">Northern snakehead</name>
    <name type="synonym">Ophicephalus argus</name>
    <dbReference type="NCBI Taxonomy" id="215402"/>
    <lineage>
        <taxon>Eukaryota</taxon>
        <taxon>Metazoa</taxon>
        <taxon>Chordata</taxon>
        <taxon>Craniata</taxon>
        <taxon>Vertebrata</taxon>
        <taxon>Euteleostomi</taxon>
        <taxon>Actinopterygii</taxon>
        <taxon>Neopterygii</taxon>
        <taxon>Teleostei</taxon>
        <taxon>Neoteleostei</taxon>
        <taxon>Acanthomorphata</taxon>
        <taxon>Anabantaria</taxon>
        <taxon>Anabantiformes</taxon>
        <taxon>Channoidei</taxon>
        <taxon>Channidae</taxon>
        <taxon>Channa</taxon>
    </lineage>
</organism>
<name>A0A6G1QST8_CHAAH</name>
<proteinExistence type="predicted"/>
<accession>A0A6G1QST8</accession>
<reference evidence="2" key="2">
    <citation type="submission" date="2019-02" db="EMBL/GenBank/DDBJ databases">
        <title>Opniocepnalus argus Var Kimnra genome.</title>
        <authorList>
            <person name="Zhou C."/>
            <person name="Xiao S."/>
        </authorList>
    </citation>
    <scope>NUCLEOTIDE SEQUENCE [LARGE SCALE GENOMIC DNA]</scope>
</reference>
<dbReference type="EMBL" id="CM015732">
    <property type="protein sequence ID" value="KAF3705363.1"/>
    <property type="molecule type" value="Genomic_DNA"/>
</dbReference>
<keyword evidence="2" id="KW-1185">Reference proteome</keyword>
<evidence type="ECO:0000313" key="1">
    <source>
        <dbReference type="EMBL" id="KAF3705363.1"/>
    </source>
</evidence>
<protein>
    <submittedName>
        <fullName evidence="1">Uncharacterized protein</fullName>
    </submittedName>
</protein>